<accession>A0ABD2PNZ1</accession>
<keyword evidence="5" id="KW-0969">Cilium</keyword>
<keyword evidence="4" id="KW-0966">Cell projection</keyword>
<evidence type="ECO:0000256" key="4">
    <source>
        <dbReference type="ARBA" id="ARBA00023273"/>
    </source>
</evidence>
<dbReference type="PANTHER" id="PTHR13720">
    <property type="entry name" value="WD-40 REPEAT PROTEIN"/>
    <property type="match status" value="1"/>
</dbReference>
<organism evidence="5 6">
    <name type="scientific">Cichlidogyrus casuarinus</name>
    <dbReference type="NCBI Taxonomy" id="1844966"/>
    <lineage>
        <taxon>Eukaryota</taxon>
        <taxon>Metazoa</taxon>
        <taxon>Spiralia</taxon>
        <taxon>Lophotrochozoa</taxon>
        <taxon>Platyhelminthes</taxon>
        <taxon>Monogenea</taxon>
        <taxon>Monopisthocotylea</taxon>
        <taxon>Dactylogyridea</taxon>
        <taxon>Ancyrocephalidae</taxon>
        <taxon>Cichlidogyrus</taxon>
    </lineage>
</organism>
<evidence type="ECO:0000256" key="3">
    <source>
        <dbReference type="ARBA" id="ARBA00022737"/>
    </source>
</evidence>
<comment type="caution">
    <text evidence="5">The sequence shown here is derived from an EMBL/GenBank/DDBJ whole genome shotgun (WGS) entry which is preliminary data.</text>
</comment>
<dbReference type="PANTHER" id="PTHR13720:SF13">
    <property type="entry name" value="CILIA- AND FLAGELLA-ASSOCIATED PROTEIN 251"/>
    <property type="match status" value="1"/>
</dbReference>
<proteinExistence type="predicted"/>
<evidence type="ECO:0000313" key="6">
    <source>
        <dbReference type="Proteomes" id="UP001626550"/>
    </source>
</evidence>
<reference evidence="5 6" key="1">
    <citation type="submission" date="2024-11" db="EMBL/GenBank/DDBJ databases">
        <title>Adaptive evolution of stress response genes in parasites aligns with host niche diversity.</title>
        <authorList>
            <person name="Hahn C."/>
            <person name="Resl P."/>
        </authorList>
    </citation>
    <scope>NUCLEOTIDE SEQUENCE [LARGE SCALE GENOMIC DNA]</scope>
    <source>
        <strain evidence="5">EGGRZ-B1_66</strain>
        <tissue evidence="5">Body</tissue>
    </source>
</reference>
<dbReference type="InterPro" id="IPR036322">
    <property type="entry name" value="WD40_repeat_dom_sf"/>
</dbReference>
<dbReference type="InterPro" id="IPR015943">
    <property type="entry name" value="WD40/YVTN_repeat-like_dom_sf"/>
</dbReference>
<feature type="non-terminal residue" evidence="5">
    <location>
        <position position="416"/>
    </location>
</feature>
<dbReference type="EMBL" id="JBJKFK010005715">
    <property type="protein sequence ID" value="KAL3308171.1"/>
    <property type="molecule type" value="Genomic_DNA"/>
</dbReference>
<evidence type="ECO:0000313" key="5">
    <source>
        <dbReference type="EMBL" id="KAL3308171.1"/>
    </source>
</evidence>
<dbReference type="AlphaFoldDB" id="A0ABD2PNZ1"/>
<comment type="subcellular location">
    <subcellularLocation>
        <location evidence="1">Cell projection</location>
        <location evidence="1">Cilium</location>
    </subcellularLocation>
</comment>
<dbReference type="SUPFAM" id="SSF50978">
    <property type="entry name" value="WD40 repeat-like"/>
    <property type="match status" value="1"/>
</dbReference>
<evidence type="ECO:0000256" key="1">
    <source>
        <dbReference type="ARBA" id="ARBA00004138"/>
    </source>
</evidence>
<keyword evidence="3" id="KW-0677">Repeat</keyword>
<sequence length="416" mass="46698">MRKDDLGTIIDLTGHPYLKLVTAIGTNGVLKSWNYTTGKSIVSHKYEEGKLPTAIAYSNCLGTILAIGFENGDFNLLESTTLTDTKILLESYSSESPIRKIVFDAFNNFICYTNDAFTISIEISSQLLKLEKEKNEPTNAGYNFRGRFCAHRAPILDVLFINNPEDKKVPRLFTLGADHRLVEYNLISAVESAELEVLQAHNIDRVNCPLSLCHLPVEEYPEDFICVANDRNKLVLYNSVTMLARRTFAIAATEESCERIKVVSQSQDDSFELKGKRFLAAITKSKLTLTMLPLTGNPYEMACTTANIAPSSGSLAISPCGRFFFTAGGTDNSLHMWSVRYDLLQKRLEAGGEGMVPFNRLIPASLHEELKDYFYYAMLITQEIDILNKRITCRTIPIKEVPHIFRAIGVYLTEQE</sequence>
<evidence type="ECO:0000256" key="2">
    <source>
        <dbReference type="ARBA" id="ARBA00022574"/>
    </source>
</evidence>
<dbReference type="Proteomes" id="UP001626550">
    <property type="component" value="Unassembled WGS sequence"/>
</dbReference>
<keyword evidence="6" id="KW-1185">Reference proteome</keyword>
<dbReference type="InterPro" id="IPR050630">
    <property type="entry name" value="WD_repeat_EMAP"/>
</dbReference>
<dbReference type="Gene3D" id="2.130.10.10">
    <property type="entry name" value="YVTN repeat-like/Quinoprotein amine dehydrogenase"/>
    <property type="match status" value="1"/>
</dbReference>
<keyword evidence="2" id="KW-0853">WD repeat</keyword>
<keyword evidence="5" id="KW-0282">Flagellum</keyword>
<dbReference type="GO" id="GO:0005929">
    <property type="term" value="C:cilium"/>
    <property type="evidence" value="ECO:0007669"/>
    <property type="project" value="UniProtKB-SubCell"/>
</dbReference>
<gene>
    <name evidence="5" type="primary">WDR66_2</name>
    <name evidence="5" type="ORF">Ciccas_013301</name>
</gene>
<name>A0ABD2PNZ1_9PLAT</name>
<protein>
    <submittedName>
        <fullName evidence="5">Cilia- and flagella-associated protein 251</fullName>
    </submittedName>
</protein>